<dbReference type="EMBL" id="BMAT01012693">
    <property type="protein sequence ID" value="GFR97254.1"/>
    <property type="molecule type" value="Genomic_DNA"/>
</dbReference>
<dbReference type="InterPro" id="IPR036443">
    <property type="entry name" value="Znf_RanBP2_sf"/>
</dbReference>
<evidence type="ECO:0000313" key="9">
    <source>
        <dbReference type="Proteomes" id="UP000762676"/>
    </source>
</evidence>
<feature type="coiled-coil region" evidence="5">
    <location>
        <begin position="107"/>
        <end position="141"/>
    </location>
</feature>
<dbReference type="Gene3D" id="2.30.30.380">
    <property type="entry name" value="Zn-finger domain of Sec23/24"/>
    <property type="match status" value="1"/>
</dbReference>
<evidence type="ECO:0000256" key="5">
    <source>
        <dbReference type="SAM" id="Coils"/>
    </source>
</evidence>
<reference evidence="8 9" key="1">
    <citation type="journal article" date="2021" name="Elife">
        <title>Chloroplast acquisition without the gene transfer in kleptoplastic sea slugs, Plakobranchus ocellatus.</title>
        <authorList>
            <person name="Maeda T."/>
            <person name="Takahashi S."/>
            <person name="Yoshida T."/>
            <person name="Shimamura S."/>
            <person name="Takaki Y."/>
            <person name="Nagai Y."/>
            <person name="Toyoda A."/>
            <person name="Suzuki Y."/>
            <person name="Arimoto A."/>
            <person name="Ishii H."/>
            <person name="Satoh N."/>
            <person name="Nishiyama T."/>
            <person name="Hasebe M."/>
            <person name="Maruyama T."/>
            <person name="Minagawa J."/>
            <person name="Obokata J."/>
            <person name="Shigenobu S."/>
        </authorList>
    </citation>
    <scope>NUCLEOTIDE SEQUENCE [LARGE SCALE GENOMIC DNA]</scope>
</reference>
<protein>
    <recommendedName>
        <fullName evidence="7">RanBP2-type domain-containing protein</fullName>
    </recommendedName>
</protein>
<dbReference type="Pfam" id="PF00641">
    <property type="entry name" value="Zn_ribbon_RanBP"/>
    <property type="match status" value="1"/>
</dbReference>
<evidence type="ECO:0000256" key="1">
    <source>
        <dbReference type="ARBA" id="ARBA00022723"/>
    </source>
</evidence>
<keyword evidence="3" id="KW-0862">Zinc</keyword>
<evidence type="ECO:0000313" key="8">
    <source>
        <dbReference type="EMBL" id="GFR97254.1"/>
    </source>
</evidence>
<feature type="region of interest" description="Disordered" evidence="6">
    <location>
        <begin position="231"/>
        <end position="261"/>
    </location>
</feature>
<evidence type="ECO:0000256" key="3">
    <source>
        <dbReference type="ARBA" id="ARBA00022833"/>
    </source>
</evidence>
<dbReference type="SMART" id="SM00547">
    <property type="entry name" value="ZnF_RBZ"/>
    <property type="match status" value="1"/>
</dbReference>
<feature type="region of interest" description="Disordered" evidence="6">
    <location>
        <begin position="1"/>
        <end position="49"/>
    </location>
</feature>
<dbReference type="AlphaFoldDB" id="A0AAV4HI41"/>
<dbReference type="InterPro" id="IPR001876">
    <property type="entry name" value="Znf_RanBP2"/>
</dbReference>
<evidence type="ECO:0000256" key="2">
    <source>
        <dbReference type="ARBA" id="ARBA00022771"/>
    </source>
</evidence>
<gene>
    <name evidence="8" type="ORF">ElyMa_006319400</name>
</gene>
<sequence length="476" mass="53864">MDAEKPQPTYESVTDLASNSAAQSKTAIKDTPQNSAQSFNHWPSDEQPQLASQAEDMANLLKSDSIDSALSVRLQKFAKDVGMLEERLSKYQAIIQRQHVQIQHLSEASNQRLIAQLREQIRNLKQENETLQTLIKANAQRQQLQPAVKTGELEPGWVTVGSALENNTETMSMMLYPDSPLMKRIDELQIINAKLFKANKDWHLKWEQLRQSKQDEKEELASRLKAAEENNERLKSEVLSLQNKAKDEKEKDVNSRQKEKDAQIGLLKQQLTVFMQDFEKERKEKTLCQEKLLRKEKEFEKLKLEQDQKVKSLVAEVRLKEDKIKANTKELNRLQFRVVELMDEVKEEKRRANTAAASRLPTQSFVTQHQGSSPTGMTSLVYPSGAGAPPLSTLYSSQFAIGHRRGPEELPGAWTCPDCTYINYPDRTVCDICGLTKTLDGHISFSEIGELQSRGSSPSLGVNVPDNCADVEIDAT</sequence>
<feature type="compositionally biased region" description="Basic and acidic residues" evidence="6">
    <location>
        <begin position="244"/>
        <end position="261"/>
    </location>
</feature>
<feature type="compositionally biased region" description="Polar residues" evidence="6">
    <location>
        <begin position="9"/>
        <end position="49"/>
    </location>
</feature>
<feature type="compositionally biased region" description="Polar residues" evidence="6">
    <location>
        <begin position="360"/>
        <end position="374"/>
    </location>
</feature>
<dbReference type="PROSITE" id="PS01358">
    <property type="entry name" value="ZF_RANBP2_1"/>
    <property type="match status" value="1"/>
</dbReference>
<evidence type="ECO:0000259" key="7">
    <source>
        <dbReference type="PROSITE" id="PS50199"/>
    </source>
</evidence>
<keyword evidence="1" id="KW-0479">Metal-binding</keyword>
<dbReference type="GO" id="GO:0008270">
    <property type="term" value="F:zinc ion binding"/>
    <property type="evidence" value="ECO:0007669"/>
    <property type="project" value="UniProtKB-KW"/>
</dbReference>
<feature type="domain" description="RanBP2-type" evidence="7">
    <location>
        <begin position="410"/>
        <end position="439"/>
    </location>
</feature>
<dbReference type="PROSITE" id="PS50199">
    <property type="entry name" value="ZF_RANBP2_2"/>
    <property type="match status" value="1"/>
</dbReference>
<comment type="caution">
    <text evidence="8">The sequence shown here is derived from an EMBL/GenBank/DDBJ whole genome shotgun (WGS) entry which is preliminary data.</text>
</comment>
<keyword evidence="9" id="KW-1185">Reference proteome</keyword>
<accession>A0AAV4HI41</accession>
<proteinExistence type="predicted"/>
<name>A0AAV4HI41_9GAST</name>
<dbReference type="Proteomes" id="UP000762676">
    <property type="component" value="Unassembled WGS sequence"/>
</dbReference>
<keyword evidence="2 4" id="KW-0863">Zinc-finger</keyword>
<organism evidence="8 9">
    <name type="scientific">Elysia marginata</name>
    <dbReference type="NCBI Taxonomy" id="1093978"/>
    <lineage>
        <taxon>Eukaryota</taxon>
        <taxon>Metazoa</taxon>
        <taxon>Spiralia</taxon>
        <taxon>Lophotrochozoa</taxon>
        <taxon>Mollusca</taxon>
        <taxon>Gastropoda</taxon>
        <taxon>Heterobranchia</taxon>
        <taxon>Euthyneura</taxon>
        <taxon>Panpulmonata</taxon>
        <taxon>Sacoglossa</taxon>
        <taxon>Placobranchoidea</taxon>
        <taxon>Plakobranchidae</taxon>
        <taxon>Elysia</taxon>
    </lineage>
</organism>
<feature type="region of interest" description="Disordered" evidence="6">
    <location>
        <begin position="354"/>
        <end position="374"/>
    </location>
</feature>
<evidence type="ECO:0000256" key="6">
    <source>
        <dbReference type="SAM" id="MobiDB-lite"/>
    </source>
</evidence>
<keyword evidence="5" id="KW-0175">Coiled coil</keyword>
<dbReference type="SUPFAM" id="SSF90209">
    <property type="entry name" value="Ran binding protein zinc finger-like"/>
    <property type="match status" value="1"/>
</dbReference>
<evidence type="ECO:0000256" key="4">
    <source>
        <dbReference type="PROSITE-ProRule" id="PRU00322"/>
    </source>
</evidence>